<evidence type="ECO:0000256" key="1">
    <source>
        <dbReference type="SAM" id="MobiDB-lite"/>
    </source>
</evidence>
<reference evidence="4" key="1">
    <citation type="journal article" date="2023" name="Mol. Phylogenet. Evol.">
        <title>Genome-scale phylogeny and comparative genomics of the fungal order Sordariales.</title>
        <authorList>
            <person name="Hensen N."/>
            <person name="Bonometti L."/>
            <person name="Westerberg I."/>
            <person name="Brannstrom I.O."/>
            <person name="Guillou S."/>
            <person name="Cros-Aarteil S."/>
            <person name="Calhoun S."/>
            <person name="Haridas S."/>
            <person name="Kuo A."/>
            <person name="Mondo S."/>
            <person name="Pangilinan J."/>
            <person name="Riley R."/>
            <person name="LaButti K."/>
            <person name="Andreopoulos B."/>
            <person name="Lipzen A."/>
            <person name="Chen C."/>
            <person name="Yan M."/>
            <person name="Daum C."/>
            <person name="Ng V."/>
            <person name="Clum A."/>
            <person name="Steindorff A."/>
            <person name="Ohm R.A."/>
            <person name="Martin F."/>
            <person name="Silar P."/>
            <person name="Natvig D.O."/>
            <person name="Lalanne C."/>
            <person name="Gautier V."/>
            <person name="Ament-Velasquez S.L."/>
            <person name="Kruys A."/>
            <person name="Hutchinson M.I."/>
            <person name="Powell A.J."/>
            <person name="Barry K."/>
            <person name="Miller A.N."/>
            <person name="Grigoriev I.V."/>
            <person name="Debuchy R."/>
            <person name="Gladieux P."/>
            <person name="Hiltunen Thoren M."/>
            <person name="Johannesson H."/>
        </authorList>
    </citation>
    <scope>NUCLEOTIDE SEQUENCE</scope>
    <source>
        <strain evidence="4">CBS 315.58</strain>
    </source>
</reference>
<dbReference type="InterPro" id="IPR036514">
    <property type="entry name" value="SGNH_hydro_sf"/>
</dbReference>
<dbReference type="Gene3D" id="3.40.50.1110">
    <property type="entry name" value="SGNH hydrolase"/>
    <property type="match status" value="1"/>
</dbReference>
<dbReference type="SUPFAM" id="SSF52266">
    <property type="entry name" value="SGNH hydrolase"/>
    <property type="match status" value="1"/>
</dbReference>
<gene>
    <name evidence="4" type="ORF">QBC40DRAFT_216272</name>
</gene>
<dbReference type="PANTHER" id="PTHR30383:SF5">
    <property type="entry name" value="SGNH HYDROLASE-TYPE ESTERASE DOMAIN-CONTAINING PROTEIN"/>
    <property type="match status" value="1"/>
</dbReference>
<dbReference type="AlphaFoldDB" id="A0AAN6XQW8"/>
<dbReference type="EMBL" id="MU863879">
    <property type="protein sequence ID" value="KAK4204960.1"/>
    <property type="molecule type" value="Genomic_DNA"/>
</dbReference>
<keyword evidence="4" id="KW-0378">Hydrolase</keyword>
<organism evidence="4 5">
    <name type="scientific">Triangularia verruculosa</name>
    <dbReference type="NCBI Taxonomy" id="2587418"/>
    <lineage>
        <taxon>Eukaryota</taxon>
        <taxon>Fungi</taxon>
        <taxon>Dikarya</taxon>
        <taxon>Ascomycota</taxon>
        <taxon>Pezizomycotina</taxon>
        <taxon>Sordariomycetes</taxon>
        <taxon>Sordariomycetidae</taxon>
        <taxon>Sordariales</taxon>
        <taxon>Podosporaceae</taxon>
        <taxon>Triangularia</taxon>
    </lineage>
</organism>
<sequence length="364" mass="40557">MRPSIAFQPSRRLHIAIAALITSTAAWSTLAAASAHGNTDVLNSGANTHHPGPGRDVTIPSISKAEQNSEQKVLLVGVDDDDQTSTAPPSMDSTSPGKSSDHRKKISGFNPPDFELRILALGDSITYGEGSSHGNGYRKYLRDSLRQAGYEVNMVGSKRHGQMNNNEVEARDKSDQITDILQASKQSIKYQPNLIIVNAGTFDALHENDLIERSDRFQQGWPAVGGISRRYDALLDYLFQQEEQKIVLADMVLPGLREGKYEGFLSRDYRSDWIHPNDEGYKKMAEVYLRAIIEAGELRFLSTPRHSEYVDSDVDAGGDDLDIYTVQPQLPAPPLRENVELYMAARSSEMRGMRRMKDDPFPDF</sequence>
<dbReference type="GO" id="GO:0004622">
    <property type="term" value="F:phosphatidylcholine lysophospholipase activity"/>
    <property type="evidence" value="ECO:0007669"/>
    <property type="project" value="TreeGrafter"/>
</dbReference>
<proteinExistence type="predicted"/>
<comment type="caution">
    <text evidence="4">The sequence shown here is derived from an EMBL/GenBank/DDBJ whole genome shotgun (WGS) entry which is preliminary data.</text>
</comment>
<evidence type="ECO:0000313" key="5">
    <source>
        <dbReference type="Proteomes" id="UP001303160"/>
    </source>
</evidence>
<reference evidence="4" key="2">
    <citation type="submission" date="2023-05" db="EMBL/GenBank/DDBJ databases">
        <authorList>
            <consortium name="Lawrence Berkeley National Laboratory"/>
            <person name="Steindorff A."/>
            <person name="Hensen N."/>
            <person name="Bonometti L."/>
            <person name="Westerberg I."/>
            <person name="Brannstrom I.O."/>
            <person name="Guillou S."/>
            <person name="Cros-Aarteil S."/>
            <person name="Calhoun S."/>
            <person name="Haridas S."/>
            <person name="Kuo A."/>
            <person name="Mondo S."/>
            <person name="Pangilinan J."/>
            <person name="Riley R."/>
            <person name="Labutti K."/>
            <person name="Andreopoulos B."/>
            <person name="Lipzen A."/>
            <person name="Chen C."/>
            <person name="Yanf M."/>
            <person name="Daum C."/>
            <person name="Ng V."/>
            <person name="Clum A."/>
            <person name="Ohm R."/>
            <person name="Martin F."/>
            <person name="Silar P."/>
            <person name="Natvig D."/>
            <person name="Lalanne C."/>
            <person name="Gautier V."/>
            <person name="Ament-Velasquez S.L."/>
            <person name="Kruys A."/>
            <person name="Hutchinson M.I."/>
            <person name="Powell A.J."/>
            <person name="Barry K."/>
            <person name="Miller A.N."/>
            <person name="Grigoriev I.V."/>
            <person name="Debuchy R."/>
            <person name="Gladieux P."/>
            <person name="Thoren M.H."/>
            <person name="Johannesson H."/>
        </authorList>
    </citation>
    <scope>NUCLEOTIDE SEQUENCE</scope>
    <source>
        <strain evidence="4">CBS 315.58</strain>
    </source>
</reference>
<dbReference type="Pfam" id="PF13472">
    <property type="entry name" value="Lipase_GDSL_2"/>
    <property type="match status" value="1"/>
</dbReference>
<dbReference type="Proteomes" id="UP001303160">
    <property type="component" value="Unassembled WGS sequence"/>
</dbReference>
<dbReference type="PANTHER" id="PTHR30383">
    <property type="entry name" value="THIOESTERASE 1/PROTEASE 1/LYSOPHOSPHOLIPASE L1"/>
    <property type="match status" value="1"/>
</dbReference>
<keyword evidence="5" id="KW-1185">Reference proteome</keyword>
<feature type="domain" description="SGNH hydrolase-type esterase" evidence="3">
    <location>
        <begin position="120"/>
        <end position="254"/>
    </location>
</feature>
<name>A0AAN6XQW8_9PEZI</name>
<feature type="signal peptide" evidence="2">
    <location>
        <begin position="1"/>
        <end position="26"/>
    </location>
</feature>
<accession>A0AAN6XQW8</accession>
<dbReference type="InterPro" id="IPR051532">
    <property type="entry name" value="Ester_Hydrolysis_Enzymes"/>
</dbReference>
<evidence type="ECO:0000256" key="2">
    <source>
        <dbReference type="SAM" id="SignalP"/>
    </source>
</evidence>
<dbReference type="InterPro" id="IPR013830">
    <property type="entry name" value="SGNH_hydro"/>
</dbReference>
<feature type="chain" id="PRO_5042845807" evidence="2">
    <location>
        <begin position="27"/>
        <end position="364"/>
    </location>
</feature>
<feature type="region of interest" description="Disordered" evidence="1">
    <location>
        <begin position="80"/>
        <end position="109"/>
    </location>
</feature>
<feature type="compositionally biased region" description="Polar residues" evidence="1">
    <location>
        <begin position="84"/>
        <end position="98"/>
    </location>
</feature>
<evidence type="ECO:0000259" key="3">
    <source>
        <dbReference type="Pfam" id="PF13472"/>
    </source>
</evidence>
<evidence type="ECO:0000313" key="4">
    <source>
        <dbReference type="EMBL" id="KAK4204960.1"/>
    </source>
</evidence>
<keyword evidence="2" id="KW-0732">Signal</keyword>
<protein>
    <submittedName>
        <fullName evidence="4">SGNH hydrolase-type esterase domain-containing protein</fullName>
    </submittedName>
</protein>